<dbReference type="Proteomes" id="UP000436088">
    <property type="component" value="Unassembled WGS sequence"/>
</dbReference>
<protein>
    <recommendedName>
        <fullName evidence="5">Glycosyltransferase</fullName>
        <ecNumber evidence="5">2.4.1.-</ecNumber>
    </recommendedName>
</protein>
<evidence type="ECO:0000313" key="6">
    <source>
        <dbReference type="EMBL" id="KAE8655897.1"/>
    </source>
</evidence>
<dbReference type="GO" id="GO:0080043">
    <property type="term" value="F:quercetin 3-O-glucosyltransferase activity"/>
    <property type="evidence" value="ECO:0007669"/>
    <property type="project" value="TreeGrafter"/>
</dbReference>
<keyword evidence="7" id="KW-1185">Reference proteome</keyword>
<accession>A0A6A2XHP6</accession>
<evidence type="ECO:0000256" key="1">
    <source>
        <dbReference type="ARBA" id="ARBA00009995"/>
    </source>
</evidence>
<reference evidence="6" key="1">
    <citation type="submission" date="2019-09" db="EMBL/GenBank/DDBJ databases">
        <title>Draft genome information of white flower Hibiscus syriacus.</title>
        <authorList>
            <person name="Kim Y.-M."/>
        </authorList>
    </citation>
    <scope>NUCLEOTIDE SEQUENCE [LARGE SCALE GENOMIC DNA]</scope>
    <source>
        <strain evidence="6">YM2019G1</strain>
    </source>
</reference>
<dbReference type="EC" id="2.4.1.-" evidence="5"/>
<evidence type="ECO:0000256" key="2">
    <source>
        <dbReference type="ARBA" id="ARBA00022676"/>
    </source>
</evidence>
<dbReference type="SUPFAM" id="SSF53756">
    <property type="entry name" value="UDP-Glycosyltransferase/glycogen phosphorylase"/>
    <property type="match status" value="1"/>
</dbReference>
<comment type="similarity">
    <text evidence="1 4">Belongs to the UDP-glycosyltransferase family.</text>
</comment>
<proteinExistence type="inferred from homology"/>
<dbReference type="Pfam" id="PF00201">
    <property type="entry name" value="UDPGT"/>
    <property type="match status" value="1"/>
</dbReference>
<dbReference type="OrthoDB" id="5835829at2759"/>
<gene>
    <name evidence="6" type="ORF">F3Y22_tig00117016pilonHSYRG00399</name>
</gene>
<dbReference type="FunFam" id="3.40.50.2000:FF:000019">
    <property type="entry name" value="Glycosyltransferase"/>
    <property type="match status" value="1"/>
</dbReference>
<evidence type="ECO:0000256" key="3">
    <source>
        <dbReference type="ARBA" id="ARBA00022679"/>
    </source>
</evidence>
<dbReference type="PROSITE" id="PS00375">
    <property type="entry name" value="UDPGT"/>
    <property type="match status" value="1"/>
</dbReference>
<sequence length="441" mass="49468">MINAQPQVLLVTFASQGHINPSLQFAKTLINNGVHVTFMTASSTMHQFTKTSGPQGLSYAYFSDGNQSVFQLTGNINHYLSETKRHGTQSLREFLADQGSRFTSIVYCTLLPWVATVAREFNIPATLLWFQPASLLNIFYHYFKGYEEMITKNIDDPTFSVKMPGLPPLSRRDLPSFFTPPNPHVVPLQTFKEHVQVLDQQTNPRVLVNTFDLLEPEAIKAAENCYNLIGVGPLMPSAFSKECREMEWLSTKPERSVIYVSFGSLSTLEKSQMEEVAKGLLEAGRPFLWVIRENSGEENEALSTSQNELEKQGMIVAWCSQVEVLSHPSVGCFLTHCGWNSTFESLVSGVPMVTFPQWVDQGTNSKLVQDVWKTGVRLRENGEGIVEGCEIKRCLEMVMGGEEIRENAMKWKDLAKEAVQEGGSSYKNIEAFVQELTNNPS</sequence>
<dbReference type="PANTHER" id="PTHR11926:SF1546">
    <property type="entry name" value="GLYCOSYLTRANSFERASE"/>
    <property type="match status" value="1"/>
</dbReference>
<dbReference type="AlphaFoldDB" id="A0A6A2XHP6"/>
<dbReference type="InterPro" id="IPR002213">
    <property type="entry name" value="UDP_glucos_trans"/>
</dbReference>
<dbReference type="GO" id="GO:0080044">
    <property type="term" value="F:quercetin 7-O-glucosyltransferase activity"/>
    <property type="evidence" value="ECO:0007669"/>
    <property type="project" value="TreeGrafter"/>
</dbReference>
<dbReference type="CDD" id="cd03784">
    <property type="entry name" value="GT1_Gtf-like"/>
    <property type="match status" value="1"/>
</dbReference>
<organism evidence="6 7">
    <name type="scientific">Hibiscus syriacus</name>
    <name type="common">Rose of Sharon</name>
    <dbReference type="NCBI Taxonomy" id="106335"/>
    <lineage>
        <taxon>Eukaryota</taxon>
        <taxon>Viridiplantae</taxon>
        <taxon>Streptophyta</taxon>
        <taxon>Embryophyta</taxon>
        <taxon>Tracheophyta</taxon>
        <taxon>Spermatophyta</taxon>
        <taxon>Magnoliopsida</taxon>
        <taxon>eudicotyledons</taxon>
        <taxon>Gunneridae</taxon>
        <taxon>Pentapetalae</taxon>
        <taxon>rosids</taxon>
        <taxon>malvids</taxon>
        <taxon>Malvales</taxon>
        <taxon>Malvaceae</taxon>
        <taxon>Malvoideae</taxon>
        <taxon>Hibiscus</taxon>
    </lineage>
</organism>
<dbReference type="PANTHER" id="PTHR11926">
    <property type="entry name" value="GLUCOSYL/GLUCURONOSYL TRANSFERASES"/>
    <property type="match status" value="1"/>
</dbReference>
<keyword evidence="3 4" id="KW-0808">Transferase</keyword>
<evidence type="ECO:0000256" key="5">
    <source>
        <dbReference type="RuleBase" id="RU362057"/>
    </source>
</evidence>
<dbReference type="EMBL" id="VEPZ02001774">
    <property type="protein sequence ID" value="KAE8655897.1"/>
    <property type="molecule type" value="Genomic_DNA"/>
</dbReference>
<comment type="caution">
    <text evidence="6">The sequence shown here is derived from an EMBL/GenBank/DDBJ whole genome shotgun (WGS) entry which is preliminary data.</text>
</comment>
<keyword evidence="2 4" id="KW-0328">Glycosyltransferase</keyword>
<evidence type="ECO:0000256" key="4">
    <source>
        <dbReference type="RuleBase" id="RU003718"/>
    </source>
</evidence>
<dbReference type="InterPro" id="IPR035595">
    <property type="entry name" value="UDP_glycos_trans_CS"/>
</dbReference>
<name>A0A6A2XHP6_HIBSY</name>
<evidence type="ECO:0000313" key="7">
    <source>
        <dbReference type="Proteomes" id="UP000436088"/>
    </source>
</evidence>
<dbReference type="Gene3D" id="3.40.50.2000">
    <property type="entry name" value="Glycogen Phosphorylase B"/>
    <property type="match status" value="2"/>
</dbReference>